<reference evidence="2" key="3">
    <citation type="submission" date="2025-09" db="UniProtKB">
        <authorList>
            <consortium name="Ensembl"/>
        </authorList>
    </citation>
    <scope>IDENTIFICATION</scope>
</reference>
<evidence type="ECO:0000313" key="3">
    <source>
        <dbReference type="Proteomes" id="UP000007635"/>
    </source>
</evidence>
<dbReference type="CDD" id="cd01650">
    <property type="entry name" value="RT_nLTR_like"/>
    <property type="match status" value="1"/>
</dbReference>
<dbReference type="PROSITE" id="PS50878">
    <property type="entry name" value="RT_POL"/>
    <property type="match status" value="1"/>
</dbReference>
<dbReference type="GeneTree" id="ENSGT01060000248530"/>
<dbReference type="SUPFAM" id="SSF56672">
    <property type="entry name" value="DNA/RNA polymerases"/>
    <property type="match status" value="1"/>
</dbReference>
<dbReference type="InterPro" id="IPR000477">
    <property type="entry name" value="RT_dom"/>
</dbReference>
<protein>
    <recommendedName>
        <fullName evidence="1">Reverse transcriptase domain-containing protein</fullName>
    </recommendedName>
</protein>
<feature type="domain" description="Reverse transcriptase" evidence="1">
    <location>
        <begin position="90"/>
        <end position="360"/>
    </location>
</feature>
<evidence type="ECO:0000259" key="1">
    <source>
        <dbReference type="PROSITE" id="PS50878"/>
    </source>
</evidence>
<reference evidence="2 3" key="1">
    <citation type="journal article" date="2021" name="G3 (Bethesda)">
        <title>Improved contiguity of the threespine stickleback genome using long-read sequencing.</title>
        <authorList>
            <person name="Nath S."/>
            <person name="Shaw D.E."/>
            <person name="White M.A."/>
        </authorList>
    </citation>
    <scope>NUCLEOTIDE SEQUENCE [LARGE SCALE GENOMIC DNA]</scope>
    <source>
        <strain evidence="2 3">Lake Benthic</strain>
    </source>
</reference>
<dbReference type="Pfam" id="PF00078">
    <property type="entry name" value="RVT_1"/>
    <property type="match status" value="1"/>
</dbReference>
<dbReference type="PANTHER" id="PTHR33332">
    <property type="entry name" value="REVERSE TRANSCRIPTASE DOMAIN-CONTAINING PROTEIN"/>
    <property type="match status" value="1"/>
</dbReference>
<dbReference type="InterPro" id="IPR043502">
    <property type="entry name" value="DNA/RNA_pol_sf"/>
</dbReference>
<reference evidence="2" key="2">
    <citation type="submission" date="2025-08" db="UniProtKB">
        <authorList>
            <consortium name="Ensembl"/>
        </authorList>
    </citation>
    <scope>IDENTIFICATION</scope>
</reference>
<proteinExistence type="predicted"/>
<accession>A0AAQ4QL38</accession>
<sequence length="550" mass="62988">MVEGFNKFFVNVGPKLQEQINLPQGGCVAHYLGKRNPDTIFLKDTDKNEIIAIVNNFKKKTSRDWNGIDMTIVKEVIINIADPLAHICNVSLQTGFFPTKMKTAKVIPIFKEGEKNLYNNYRPVSLLSQFSKILEKIFATRMDSFIDKHGLLIDSQYGFRPNRSTSLALMDLVEELTSTIDNKKMAIGVFIDLKKAFDTINHDILLHKLESYGIRGVGLNWVQSYIGQRKQFVQIGDKKSTLRNITCGVPQGSILGPKLFIIYINNISNASRILKNVIFADDTNVFCEGGNLEQLLEAVSTELTKLKLWFDINRLSLNVKKTKFMVFGKSNTQANTHIELKIDNIKIERVFEYSFLGVMIDHKLSWRPQVTRVHSKLARCVGILVRVRHILNIQSLHTLYCTLFAPYLSYCVEVWGNTSKSTLQAICTIQKKAIRIVNKVGYYEHTNTLFLKLNILKFMDLKDFKTLQIVFKARNSLLSGNIQSWFSDRLGDYNLRGKLKLRQPKVHSTLKSRCISVCGVKLWNNLPDKIKDCNHIAQFKKHLKLYTLAK</sequence>
<evidence type="ECO:0000313" key="2">
    <source>
        <dbReference type="Ensembl" id="ENSGACP00000051572.1"/>
    </source>
</evidence>
<dbReference type="AlphaFoldDB" id="A0AAQ4QL38"/>
<keyword evidence="3" id="KW-1185">Reference proteome</keyword>
<organism evidence="2 3">
    <name type="scientific">Gasterosteus aculeatus aculeatus</name>
    <name type="common">three-spined stickleback</name>
    <dbReference type="NCBI Taxonomy" id="481459"/>
    <lineage>
        <taxon>Eukaryota</taxon>
        <taxon>Metazoa</taxon>
        <taxon>Chordata</taxon>
        <taxon>Craniata</taxon>
        <taxon>Vertebrata</taxon>
        <taxon>Euteleostomi</taxon>
        <taxon>Actinopterygii</taxon>
        <taxon>Neopterygii</taxon>
        <taxon>Teleostei</taxon>
        <taxon>Neoteleostei</taxon>
        <taxon>Acanthomorphata</taxon>
        <taxon>Eupercaria</taxon>
        <taxon>Perciformes</taxon>
        <taxon>Cottioidei</taxon>
        <taxon>Gasterosteales</taxon>
        <taxon>Gasterosteidae</taxon>
        <taxon>Gasterosteus</taxon>
    </lineage>
</organism>
<dbReference type="Proteomes" id="UP000007635">
    <property type="component" value="Unassembled WGS sequence"/>
</dbReference>
<name>A0AAQ4QL38_GASAC</name>
<dbReference type="Ensembl" id="ENSGACT00000063356.1">
    <property type="protein sequence ID" value="ENSGACP00000051572.1"/>
    <property type="gene ID" value="ENSGACG00000030047.1"/>
</dbReference>